<dbReference type="Proteomes" id="UP000032749">
    <property type="component" value="Chromosome"/>
</dbReference>
<name>R4YR48_OLEAN</name>
<evidence type="ECO:0000313" key="2">
    <source>
        <dbReference type="Proteomes" id="UP000032749"/>
    </source>
</evidence>
<proteinExistence type="predicted"/>
<organism evidence="1 2">
    <name type="scientific">Oleispira antarctica RB-8</name>
    <dbReference type="NCBI Taxonomy" id="698738"/>
    <lineage>
        <taxon>Bacteria</taxon>
        <taxon>Pseudomonadati</taxon>
        <taxon>Pseudomonadota</taxon>
        <taxon>Gammaproteobacteria</taxon>
        <taxon>Oceanospirillales</taxon>
        <taxon>Oceanospirillaceae</taxon>
        <taxon>Oleispira</taxon>
    </lineage>
</organism>
<dbReference type="KEGG" id="oai:OLEAN_C32340"/>
<reference evidence="1 2" key="1">
    <citation type="journal article" date="2013" name="Nat. Commun.">
        <title>Genome sequence and functional genomic analysis of the oil-degrading bacterium Oleispira antarctica.</title>
        <authorList>
            <person name="Kube M."/>
            <person name="Chernikova T.N."/>
            <person name="Al-Ramahi Y."/>
            <person name="Beloqui A."/>
            <person name="Lopez-Cortez N."/>
            <person name="Guazzaroni M.E."/>
            <person name="Heipieper H.J."/>
            <person name="Klages S."/>
            <person name="Kotsyurbenko O.R."/>
            <person name="Langer I."/>
            <person name="Nechitaylo T.Y."/>
            <person name="Lunsdorf H."/>
            <person name="Fernandez M."/>
            <person name="Juarez S."/>
            <person name="Ciordia S."/>
            <person name="Singer A."/>
            <person name="Kagan O."/>
            <person name="Egorova O."/>
            <person name="Petit P.A."/>
            <person name="Stogios P."/>
            <person name="Kim Y."/>
            <person name="Tchigvintsev A."/>
            <person name="Flick R."/>
            <person name="Denaro R."/>
            <person name="Genovese M."/>
            <person name="Albar J.P."/>
            <person name="Reva O.N."/>
            <person name="Martinez-Gomariz M."/>
            <person name="Tran H."/>
            <person name="Ferrer M."/>
            <person name="Savchenko A."/>
            <person name="Yakunin A.F."/>
            <person name="Yakimov M.M."/>
            <person name="Golyshina O.V."/>
            <person name="Reinhardt R."/>
            <person name="Golyshin P.N."/>
        </authorList>
    </citation>
    <scope>NUCLEOTIDE SEQUENCE [LARGE SCALE GENOMIC DNA]</scope>
</reference>
<dbReference type="AlphaFoldDB" id="R4YR48"/>
<gene>
    <name evidence="1" type="ORF">OLEAN_C32340</name>
</gene>
<keyword evidence="2" id="KW-1185">Reference proteome</keyword>
<dbReference type="EMBL" id="FO203512">
    <property type="protein sequence ID" value="CCK77410.1"/>
    <property type="molecule type" value="Genomic_DNA"/>
</dbReference>
<accession>R4YR48</accession>
<dbReference type="Gene3D" id="1.25.40.10">
    <property type="entry name" value="Tetratricopeptide repeat domain"/>
    <property type="match status" value="1"/>
</dbReference>
<dbReference type="SUPFAM" id="SSF48452">
    <property type="entry name" value="TPR-like"/>
    <property type="match status" value="1"/>
</dbReference>
<protein>
    <submittedName>
        <fullName evidence="1">Uncharacterized protein</fullName>
    </submittedName>
</protein>
<evidence type="ECO:0000313" key="1">
    <source>
        <dbReference type="EMBL" id="CCK77410.1"/>
    </source>
</evidence>
<dbReference type="HOGENOM" id="CLU_911654_0_0_6"/>
<dbReference type="InterPro" id="IPR011990">
    <property type="entry name" value="TPR-like_helical_dom_sf"/>
</dbReference>
<sequence>MLENHRYEKAIEKISAEMPFDKALLLKVKNQAALQCKKQTAIINQLVKQKKWGEAREILEQLNSNQPSQTPFTHFNSLINKAQLEEERLINTRLAMVEAQLLDIQFNQQDLYDRTHHNKINWFPQYDQLTVKRQALAENLLHLSTQALRVKDYRNAQIAYKKAIELDRELGTGEITQAINSGLSKQNTKAIDERRNSLIKQLDFAISTQNFEALLKVQEILSHEPFHGAEVEGALKKAKKTRLEHARRLDEVASKEYRNGNISLAVTQWQQALLLTPTDLKIQERLIRAQKVQRKLEKLTAIEEN</sequence>